<dbReference type="PANTHER" id="PTHR43031">
    <property type="entry name" value="FAD-DEPENDENT OXIDOREDUCTASE"/>
    <property type="match status" value="1"/>
</dbReference>
<dbReference type="AlphaFoldDB" id="A0A7C1JCQ7"/>
<gene>
    <name evidence="2" type="ORF">ENQ20_08205</name>
</gene>
<dbReference type="PROSITE" id="PS50206">
    <property type="entry name" value="RHODANESE_3"/>
    <property type="match status" value="1"/>
</dbReference>
<evidence type="ECO:0000259" key="1">
    <source>
        <dbReference type="PROSITE" id="PS50206"/>
    </source>
</evidence>
<name>A0A7C1JCQ7_9CHLR</name>
<dbReference type="PROSITE" id="PS00380">
    <property type="entry name" value="RHODANESE_1"/>
    <property type="match status" value="1"/>
</dbReference>
<dbReference type="InterPro" id="IPR001307">
    <property type="entry name" value="Thiosulphate_STrfase_CS"/>
</dbReference>
<dbReference type="Pfam" id="PF00581">
    <property type="entry name" value="Rhodanese"/>
    <property type="match status" value="1"/>
</dbReference>
<dbReference type="FunFam" id="3.40.250.10:FF:000049">
    <property type="entry name" value="Phage shock protein E"/>
    <property type="match status" value="1"/>
</dbReference>
<protein>
    <submittedName>
        <fullName evidence="2">Rhodanese-like domain-containing protein</fullName>
    </submittedName>
</protein>
<dbReference type="EMBL" id="DSMG01000084">
    <property type="protein sequence ID" value="HDX31464.1"/>
    <property type="molecule type" value="Genomic_DNA"/>
</dbReference>
<evidence type="ECO:0000313" key="2">
    <source>
        <dbReference type="EMBL" id="HDX31464.1"/>
    </source>
</evidence>
<sequence length="148" mass="16031">MTIQLVGFRRFVVLVLVVLGLIGSLNACSTRQPTALASQPAAVTAKVKAKITPAEYQARFGADADHVLIDVRTPEEFASGHIPGAVNISVDQLAQRLSEIPQDKPVVLYCRSGNRSNQAAQILERAGYTQIYDLGGIITWVQQGYPIQ</sequence>
<reference evidence="2" key="1">
    <citation type="journal article" date="2020" name="mSystems">
        <title>Genome- and Community-Level Interaction Insights into Carbon Utilization and Element Cycling Functions of Hydrothermarchaeota in Hydrothermal Sediment.</title>
        <authorList>
            <person name="Zhou Z."/>
            <person name="Liu Y."/>
            <person name="Xu W."/>
            <person name="Pan J."/>
            <person name="Luo Z.H."/>
            <person name="Li M."/>
        </authorList>
    </citation>
    <scope>NUCLEOTIDE SEQUENCE [LARGE SCALE GENOMIC DNA]</scope>
    <source>
        <strain evidence="2">SpSt-289</strain>
    </source>
</reference>
<comment type="caution">
    <text evidence="2">The sequence shown here is derived from an EMBL/GenBank/DDBJ whole genome shotgun (WGS) entry which is preliminary data.</text>
</comment>
<dbReference type="Gene3D" id="3.40.250.10">
    <property type="entry name" value="Rhodanese-like domain"/>
    <property type="match status" value="1"/>
</dbReference>
<dbReference type="CDD" id="cd00158">
    <property type="entry name" value="RHOD"/>
    <property type="match status" value="1"/>
</dbReference>
<dbReference type="InterPro" id="IPR036873">
    <property type="entry name" value="Rhodanese-like_dom_sf"/>
</dbReference>
<dbReference type="SMART" id="SM00450">
    <property type="entry name" value="RHOD"/>
    <property type="match status" value="1"/>
</dbReference>
<proteinExistence type="predicted"/>
<dbReference type="InterPro" id="IPR001763">
    <property type="entry name" value="Rhodanese-like_dom"/>
</dbReference>
<dbReference type="InterPro" id="IPR050229">
    <property type="entry name" value="GlpE_sulfurtransferase"/>
</dbReference>
<accession>A0A7C1JCQ7</accession>
<dbReference type="SUPFAM" id="SSF52821">
    <property type="entry name" value="Rhodanese/Cell cycle control phosphatase"/>
    <property type="match status" value="1"/>
</dbReference>
<dbReference type="PANTHER" id="PTHR43031:SF1">
    <property type="entry name" value="PYRIDINE NUCLEOTIDE-DISULPHIDE OXIDOREDUCTASE"/>
    <property type="match status" value="1"/>
</dbReference>
<feature type="domain" description="Rhodanese" evidence="1">
    <location>
        <begin position="62"/>
        <end position="148"/>
    </location>
</feature>
<dbReference type="GO" id="GO:0004792">
    <property type="term" value="F:thiosulfate-cyanide sulfurtransferase activity"/>
    <property type="evidence" value="ECO:0007669"/>
    <property type="project" value="InterPro"/>
</dbReference>
<organism evidence="2">
    <name type="scientific">Caldilinea aerophila</name>
    <dbReference type="NCBI Taxonomy" id="133453"/>
    <lineage>
        <taxon>Bacteria</taxon>
        <taxon>Bacillati</taxon>
        <taxon>Chloroflexota</taxon>
        <taxon>Caldilineae</taxon>
        <taxon>Caldilineales</taxon>
        <taxon>Caldilineaceae</taxon>
        <taxon>Caldilinea</taxon>
    </lineage>
</organism>